<feature type="compositionally biased region" description="Polar residues" evidence="2">
    <location>
        <begin position="9"/>
        <end position="20"/>
    </location>
</feature>
<keyword evidence="1" id="KW-0175">Coiled coil</keyword>
<feature type="region of interest" description="Disordered" evidence="2">
    <location>
        <begin position="1"/>
        <end position="30"/>
    </location>
</feature>
<evidence type="ECO:0000256" key="2">
    <source>
        <dbReference type="SAM" id="MobiDB-lite"/>
    </source>
</evidence>
<dbReference type="EMBL" id="CP038908">
    <property type="protein sequence ID" value="QGO07143.1"/>
    <property type="molecule type" value="Genomic_DNA"/>
</dbReference>
<protein>
    <submittedName>
        <fullName evidence="3">Uncharacterized protein</fullName>
    </submittedName>
</protein>
<dbReference type="AlphaFoldDB" id="A0A9Q6LMZ7"/>
<evidence type="ECO:0000313" key="4">
    <source>
        <dbReference type="Proteomes" id="UP000422232"/>
    </source>
</evidence>
<name>A0A9Q6LMZ7_PISSA</name>
<keyword evidence="4" id="KW-1185">Reference proteome</keyword>
<evidence type="ECO:0000313" key="3">
    <source>
        <dbReference type="EMBL" id="QGO07143.1"/>
    </source>
</evidence>
<gene>
    <name evidence="3" type="ORF">Psal009_03080</name>
</gene>
<feature type="coiled-coil region" evidence="1">
    <location>
        <begin position="65"/>
        <end position="92"/>
    </location>
</feature>
<sequence>MIPMKATISKDSNSETNIKDQISAKANELTPTEENKVRAAAYAEQILSGHSSNKLAELNYLEDLFQRKETIAKRAEENHRQAQQLLNEKMSDNQYLKQKIQHTEQAHQREMGHLSTVQHKLALAAHAAINLAAQKKRDEQRAQENIDKSISSYQNLISNLQTLKKANDLELSKVEKLVRKTEKEALIQREASKKAKNSSLILRQQLGIITGKSNNKR</sequence>
<proteinExistence type="predicted"/>
<accession>A0A9Q6LMZ7</accession>
<reference evidence="3 4" key="1">
    <citation type="submission" date="2019-04" db="EMBL/GenBank/DDBJ databases">
        <title>Complete genome sequencing of Piscirickettsia salmonis strain Psal-009.</title>
        <authorList>
            <person name="Schober I."/>
            <person name="Bunk B."/>
            <person name="Sproer C."/>
            <person name="Carril G.P."/>
            <person name="Riedel T."/>
            <person name="Flores-Herrera P.A."/>
            <person name="Nourdin-Galindo G."/>
            <person name="Marshall S.H."/>
            <person name="Overmann J."/>
        </authorList>
    </citation>
    <scope>NUCLEOTIDE SEQUENCE [LARGE SCALE GENOMIC DNA]</scope>
    <source>
        <strain evidence="3 4">Psal-009</strain>
    </source>
</reference>
<evidence type="ECO:0000256" key="1">
    <source>
        <dbReference type="SAM" id="Coils"/>
    </source>
</evidence>
<organism evidence="3 4">
    <name type="scientific">Piscirickettsia salmonis</name>
    <dbReference type="NCBI Taxonomy" id="1238"/>
    <lineage>
        <taxon>Bacteria</taxon>
        <taxon>Pseudomonadati</taxon>
        <taxon>Pseudomonadota</taxon>
        <taxon>Gammaproteobacteria</taxon>
        <taxon>Thiotrichales</taxon>
        <taxon>Piscirickettsiaceae</taxon>
        <taxon>Piscirickettsia</taxon>
    </lineage>
</organism>
<dbReference type="Proteomes" id="UP000422232">
    <property type="component" value="Chromosome"/>
</dbReference>